<keyword evidence="3 8" id="KW-0812">Transmembrane</keyword>
<feature type="transmembrane region" description="Helical" evidence="8">
    <location>
        <begin position="393"/>
        <end position="412"/>
    </location>
</feature>
<dbReference type="GO" id="GO:0005886">
    <property type="term" value="C:plasma membrane"/>
    <property type="evidence" value="ECO:0007669"/>
    <property type="project" value="UniProtKB-SubCell"/>
</dbReference>
<dbReference type="PANTHER" id="PTHR47019:SF1">
    <property type="entry name" value="LIPID II FLIPPASE MURJ"/>
    <property type="match status" value="1"/>
</dbReference>
<feature type="transmembrane region" description="Helical" evidence="8">
    <location>
        <begin position="197"/>
        <end position="220"/>
    </location>
</feature>
<keyword evidence="8 9" id="KW-0813">Transport</keyword>
<keyword evidence="5 8" id="KW-0573">Peptidoglycan synthesis</keyword>
<gene>
    <name evidence="8" type="primary">murJ</name>
    <name evidence="10" type="ORF">A2257_00685</name>
</gene>
<feature type="transmembrane region" description="Helical" evidence="8">
    <location>
        <begin position="248"/>
        <end position="276"/>
    </location>
</feature>
<dbReference type="InterPro" id="IPR051050">
    <property type="entry name" value="Lipid_II_flippase_MurJ/MviN"/>
</dbReference>
<proteinExistence type="inferred from homology"/>
<feature type="transmembrane region" description="Helical" evidence="8">
    <location>
        <begin position="324"/>
        <end position="344"/>
    </location>
</feature>
<comment type="pathway">
    <text evidence="8">Cell wall biogenesis; peptidoglycan biosynthesis.</text>
</comment>
<feature type="transmembrane region" description="Helical" evidence="8">
    <location>
        <begin position="140"/>
        <end position="163"/>
    </location>
</feature>
<dbReference type="PRINTS" id="PR01806">
    <property type="entry name" value="VIRFACTRMVIN"/>
</dbReference>
<dbReference type="InterPro" id="IPR004268">
    <property type="entry name" value="MurJ"/>
</dbReference>
<keyword evidence="2 8" id="KW-1003">Cell membrane</keyword>
<feature type="transmembrane region" description="Helical" evidence="8">
    <location>
        <begin position="490"/>
        <end position="511"/>
    </location>
</feature>
<dbReference type="AlphaFoldDB" id="A0A1F5S3L4"/>
<evidence type="ECO:0000256" key="4">
    <source>
        <dbReference type="ARBA" id="ARBA00022960"/>
    </source>
</evidence>
<sequence>MFKRLKILNGESKTITGAALFLGAASLASRLLGVFRDRVLAGQFGAGDSLDIYYAAFRIPDFIFNLLILGALSAGFIPVFMELIFSSKENGHREAWEMVNNLINIMGVILIVVCGLFIFFSSFLVPIITPGFSAEKMQTTILMTQIMMLSPLFLGISNILGGVLQSFKRFFIYSLSPIFYNIGIIIGALFLVPRFGLYGLAIGVVLGALTHMAIQIPAVMQLGFRYKPVLDWGNKSVRKIVKLMVPRTLGLAVSQINLTAITIIASTLTAGSLSIFNLSSNLQYFPIGIIGVSFAIAAFPALGECAASGNKDLMVKNFSHAVRQILFLIIPSSVLLLLLRAQIVRVILGAGAFNWEDTILTADALAIFVLSLFAQALIPLLVRFFYALQDTKGPFLIGLVSVIINIILAVFLSKPYGIIGLVISCTISNLINFCLLWIFLRIKFGSLDEGRILKSILKISVAAVFMAIVIQPMKYFLSDFVNMQTFLGIFFQGLGAGLAGIVIFATISLLLKSEEMLAIWQTIKYKLFKVKPAVITEEGPK</sequence>
<evidence type="ECO:0000256" key="1">
    <source>
        <dbReference type="ARBA" id="ARBA00004651"/>
    </source>
</evidence>
<dbReference type="UniPathway" id="UPA00219"/>
<comment type="similarity">
    <text evidence="8 9">Belongs to the MurJ/MviN family.</text>
</comment>
<organism evidence="10 11">
    <name type="scientific">Candidatus Falkowbacteria bacterium RIFOXYA2_FULL_38_12</name>
    <dbReference type="NCBI Taxonomy" id="1797993"/>
    <lineage>
        <taxon>Bacteria</taxon>
        <taxon>Candidatus Falkowiibacteriota</taxon>
    </lineage>
</organism>
<comment type="caution">
    <text evidence="10">The sequence shown here is derived from an EMBL/GenBank/DDBJ whole genome shotgun (WGS) entry which is preliminary data.</text>
</comment>
<feature type="transmembrane region" description="Helical" evidence="8">
    <location>
        <begin position="102"/>
        <end position="128"/>
    </location>
</feature>
<dbReference type="PANTHER" id="PTHR47019">
    <property type="entry name" value="LIPID II FLIPPASE MURJ"/>
    <property type="match status" value="1"/>
</dbReference>
<feature type="transmembrane region" description="Helical" evidence="8">
    <location>
        <begin position="418"/>
        <end position="440"/>
    </location>
</feature>
<keyword evidence="8 9" id="KW-0961">Cell wall biogenesis/degradation</keyword>
<comment type="subcellular location">
    <subcellularLocation>
        <location evidence="1 8">Cell membrane</location>
        <topology evidence="1 8">Multi-pass membrane protein</topology>
    </subcellularLocation>
</comment>
<protein>
    <recommendedName>
        <fullName evidence="8">Probable lipid II flippase MurJ</fullName>
    </recommendedName>
</protein>
<keyword evidence="6 8" id="KW-1133">Transmembrane helix</keyword>
<feature type="transmembrane region" description="Helical" evidence="8">
    <location>
        <begin position="452"/>
        <end position="470"/>
    </location>
</feature>
<feature type="transmembrane region" description="Helical" evidence="8">
    <location>
        <begin position="62"/>
        <end position="81"/>
    </location>
</feature>
<keyword evidence="4 8" id="KW-0133">Cell shape</keyword>
<dbReference type="GO" id="GO:0071555">
    <property type="term" value="P:cell wall organization"/>
    <property type="evidence" value="ECO:0007669"/>
    <property type="project" value="UniProtKB-UniRule"/>
</dbReference>
<feature type="transmembrane region" description="Helical" evidence="8">
    <location>
        <begin position="364"/>
        <end position="386"/>
    </location>
</feature>
<dbReference type="GO" id="GO:0015648">
    <property type="term" value="F:lipid-linked peptidoglycan transporter activity"/>
    <property type="evidence" value="ECO:0007669"/>
    <property type="project" value="UniProtKB-UniRule"/>
</dbReference>
<dbReference type="Proteomes" id="UP000177407">
    <property type="component" value="Unassembled WGS sequence"/>
</dbReference>
<evidence type="ECO:0000256" key="7">
    <source>
        <dbReference type="ARBA" id="ARBA00023136"/>
    </source>
</evidence>
<dbReference type="GO" id="GO:0008360">
    <property type="term" value="P:regulation of cell shape"/>
    <property type="evidence" value="ECO:0007669"/>
    <property type="project" value="UniProtKB-UniRule"/>
</dbReference>
<evidence type="ECO:0000313" key="11">
    <source>
        <dbReference type="Proteomes" id="UP000177407"/>
    </source>
</evidence>
<dbReference type="EMBL" id="MFGA01000008">
    <property type="protein sequence ID" value="OGF21287.1"/>
    <property type="molecule type" value="Genomic_DNA"/>
</dbReference>
<evidence type="ECO:0000256" key="5">
    <source>
        <dbReference type="ARBA" id="ARBA00022984"/>
    </source>
</evidence>
<evidence type="ECO:0000256" key="6">
    <source>
        <dbReference type="ARBA" id="ARBA00022989"/>
    </source>
</evidence>
<evidence type="ECO:0000256" key="2">
    <source>
        <dbReference type="ARBA" id="ARBA00022475"/>
    </source>
</evidence>
<feature type="transmembrane region" description="Helical" evidence="8">
    <location>
        <begin position="282"/>
        <end position="303"/>
    </location>
</feature>
<comment type="function">
    <text evidence="8 9">Involved in peptidoglycan biosynthesis. Transports lipid-linked peptidoglycan precursors from the inner to the outer leaflet of the cytoplasmic membrane.</text>
</comment>
<dbReference type="GO" id="GO:0009252">
    <property type="term" value="P:peptidoglycan biosynthetic process"/>
    <property type="evidence" value="ECO:0007669"/>
    <property type="project" value="UniProtKB-UniRule"/>
</dbReference>
<dbReference type="NCBIfam" id="TIGR01695">
    <property type="entry name" value="murJ_mviN"/>
    <property type="match status" value="1"/>
</dbReference>
<dbReference type="CDD" id="cd13123">
    <property type="entry name" value="MATE_MurJ_like"/>
    <property type="match status" value="1"/>
</dbReference>
<dbReference type="GO" id="GO:0034204">
    <property type="term" value="P:lipid translocation"/>
    <property type="evidence" value="ECO:0007669"/>
    <property type="project" value="TreeGrafter"/>
</dbReference>
<feature type="transmembrane region" description="Helical" evidence="8">
    <location>
        <begin position="170"/>
        <end position="191"/>
    </location>
</feature>
<keyword evidence="7 8" id="KW-0472">Membrane</keyword>
<dbReference type="PIRSF" id="PIRSF002869">
    <property type="entry name" value="MviN"/>
    <property type="match status" value="1"/>
</dbReference>
<evidence type="ECO:0000256" key="9">
    <source>
        <dbReference type="PIRNR" id="PIRNR002869"/>
    </source>
</evidence>
<evidence type="ECO:0000256" key="3">
    <source>
        <dbReference type="ARBA" id="ARBA00022692"/>
    </source>
</evidence>
<evidence type="ECO:0000313" key="10">
    <source>
        <dbReference type="EMBL" id="OGF21287.1"/>
    </source>
</evidence>
<accession>A0A1F5S3L4</accession>
<reference evidence="10 11" key="1">
    <citation type="journal article" date="2016" name="Nat. Commun.">
        <title>Thousands of microbial genomes shed light on interconnected biogeochemical processes in an aquifer system.</title>
        <authorList>
            <person name="Anantharaman K."/>
            <person name="Brown C.T."/>
            <person name="Hug L.A."/>
            <person name="Sharon I."/>
            <person name="Castelle C.J."/>
            <person name="Probst A.J."/>
            <person name="Thomas B.C."/>
            <person name="Singh A."/>
            <person name="Wilkins M.J."/>
            <person name="Karaoz U."/>
            <person name="Brodie E.L."/>
            <person name="Williams K.H."/>
            <person name="Hubbard S.S."/>
            <person name="Banfield J.F."/>
        </authorList>
    </citation>
    <scope>NUCLEOTIDE SEQUENCE [LARGE SCALE GENOMIC DNA]</scope>
</reference>
<evidence type="ECO:0000256" key="8">
    <source>
        <dbReference type="HAMAP-Rule" id="MF_02078"/>
    </source>
</evidence>
<dbReference type="Pfam" id="PF03023">
    <property type="entry name" value="MurJ"/>
    <property type="match status" value="1"/>
</dbReference>
<dbReference type="HAMAP" id="MF_02078">
    <property type="entry name" value="MurJ_MviN"/>
    <property type="match status" value="1"/>
</dbReference>
<name>A0A1F5S3L4_9BACT</name>